<dbReference type="Gene3D" id="3.40.50.1820">
    <property type="entry name" value="alpha/beta hydrolase"/>
    <property type="match status" value="1"/>
</dbReference>
<dbReference type="InterPro" id="IPR002018">
    <property type="entry name" value="CarbesteraseB"/>
</dbReference>
<evidence type="ECO:0000256" key="4">
    <source>
        <dbReference type="RuleBase" id="RU361235"/>
    </source>
</evidence>
<dbReference type="SUPFAM" id="SSF53474">
    <property type="entry name" value="alpha/beta-Hydrolases"/>
    <property type="match status" value="1"/>
</dbReference>
<dbReference type="GO" id="GO:0016787">
    <property type="term" value="F:hydrolase activity"/>
    <property type="evidence" value="ECO:0007669"/>
    <property type="project" value="UniProtKB-KW"/>
</dbReference>
<evidence type="ECO:0000256" key="3">
    <source>
        <dbReference type="ARBA" id="ARBA00023157"/>
    </source>
</evidence>
<sequence>MPINLPLSSLRDSVNRCLSVLLILVATSLGRVLAQSADCQTGPVMTGAGEVCGKTVNVEGRTLSVFLGIPYAESTAGERRWKPPVPKAPWPGRLQATRFGNICPQNLDTSALPPQSEDCLSVNVWTPDLQPQSESLPVLVYIYGGAFETGASAVPIYDGAYLAARHGVVVVSFNYRVGALGFLAGIGDLQGNYGFLDQQLALRWINQNIGAFGGNPNRVTLMGESAGAASVGLHLLSAPASQPLFQQAVMLSNPLGLPYKNLGQARRVGLAYLNATNCRLVRDPVACLRQRPVEAILKGEESRLLSLSVLSEGLANFLTWSPVVDGSVIQQQPLEVAREGGFTKPTVIGTNTDESILFIVGLSKGPVSLLAYSALFNILMGDVGPTIANRYAPRLLRDYREPLEAFVNDYLFYCPNLALARNARAPVYTFRFTHAPSVSLWPGVERCKGRACHGDELPFIFNTLRLRGITNPGEQTLAREMSEYLGQFVKGQPLRGVGGLAWPAFTPNSNPHLRFDIPTQVFQPQNPNCAFLDEIGYQRTD</sequence>
<dbReference type="EMBL" id="QWKY01000044">
    <property type="protein sequence ID" value="RIH76823.1"/>
    <property type="molecule type" value="Genomic_DNA"/>
</dbReference>
<reference evidence="6 7" key="1">
    <citation type="submission" date="2018-08" db="EMBL/GenBank/DDBJ databases">
        <title>Meiothermus hypogaeus DSM 23238 genome sequencing project.</title>
        <authorList>
            <person name="Da Costa M.S."/>
            <person name="Albuquerque L."/>
            <person name="Raposo P."/>
            <person name="Froufe H.J.C."/>
            <person name="Barroso C.S."/>
            <person name="Egas C."/>
        </authorList>
    </citation>
    <scope>NUCLEOTIDE SEQUENCE [LARGE SCALE GENOMIC DNA]</scope>
    <source>
        <strain evidence="6 7">DSM 23238</strain>
    </source>
</reference>
<dbReference type="InterPro" id="IPR050654">
    <property type="entry name" value="AChE-related_enzymes"/>
</dbReference>
<comment type="similarity">
    <text evidence="1 4">Belongs to the type-B carboxylesterase/lipase family.</text>
</comment>
<organism evidence="6 7">
    <name type="scientific">Meiothermus hypogaeus</name>
    <dbReference type="NCBI Taxonomy" id="884155"/>
    <lineage>
        <taxon>Bacteria</taxon>
        <taxon>Thermotogati</taxon>
        <taxon>Deinococcota</taxon>
        <taxon>Deinococci</taxon>
        <taxon>Thermales</taxon>
        <taxon>Thermaceae</taxon>
        <taxon>Meiothermus</taxon>
    </lineage>
</organism>
<gene>
    <name evidence="6" type="primary">pnbA_1</name>
    <name evidence="6" type="ORF">Mhypo_02248</name>
</gene>
<dbReference type="PRINTS" id="PR00878">
    <property type="entry name" value="CHOLNESTRASE"/>
</dbReference>
<dbReference type="InterPro" id="IPR029058">
    <property type="entry name" value="AB_hydrolase_fold"/>
</dbReference>
<evidence type="ECO:0000256" key="2">
    <source>
        <dbReference type="ARBA" id="ARBA00022801"/>
    </source>
</evidence>
<evidence type="ECO:0000313" key="7">
    <source>
        <dbReference type="Proteomes" id="UP000265443"/>
    </source>
</evidence>
<name>A0ABX9MLS8_9DEIN</name>
<keyword evidence="7" id="KW-1185">Reference proteome</keyword>
<dbReference type="Proteomes" id="UP000265443">
    <property type="component" value="Unassembled WGS sequence"/>
</dbReference>
<dbReference type="InterPro" id="IPR000997">
    <property type="entry name" value="Cholinesterase"/>
</dbReference>
<evidence type="ECO:0000313" key="6">
    <source>
        <dbReference type="EMBL" id="RIH76823.1"/>
    </source>
</evidence>
<proteinExistence type="inferred from homology"/>
<protein>
    <recommendedName>
        <fullName evidence="4">Carboxylic ester hydrolase</fullName>
        <ecNumber evidence="4">3.1.1.-</ecNumber>
    </recommendedName>
</protein>
<evidence type="ECO:0000259" key="5">
    <source>
        <dbReference type="Pfam" id="PF00135"/>
    </source>
</evidence>
<feature type="domain" description="Carboxylesterase type B" evidence="5">
    <location>
        <begin position="44"/>
        <end position="531"/>
    </location>
</feature>
<dbReference type="PROSITE" id="PS00122">
    <property type="entry name" value="CARBOXYLESTERASE_B_1"/>
    <property type="match status" value="1"/>
</dbReference>
<dbReference type="Pfam" id="PF00135">
    <property type="entry name" value="COesterase"/>
    <property type="match status" value="1"/>
</dbReference>
<dbReference type="PANTHER" id="PTHR43918">
    <property type="entry name" value="ACETYLCHOLINESTERASE"/>
    <property type="match status" value="1"/>
</dbReference>
<comment type="caution">
    <text evidence="6">The sequence shown here is derived from an EMBL/GenBank/DDBJ whole genome shotgun (WGS) entry which is preliminary data.</text>
</comment>
<accession>A0ABX9MLS8</accession>
<dbReference type="InterPro" id="IPR019826">
    <property type="entry name" value="Carboxylesterase_B_AS"/>
</dbReference>
<keyword evidence="3" id="KW-1015">Disulfide bond</keyword>
<dbReference type="PANTHER" id="PTHR43918:SF4">
    <property type="entry name" value="CARBOXYLIC ESTER HYDROLASE"/>
    <property type="match status" value="1"/>
</dbReference>
<dbReference type="EC" id="3.1.1.-" evidence="4"/>
<keyword evidence="2 4" id="KW-0378">Hydrolase</keyword>
<evidence type="ECO:0000256" key="1">
    <source>
        <dbReference type="ARBA" id="ARBA00005964"/>
    </source>
</evidence>